<dbReference type="Proteomes" id="UP000317648">
    <property type="component" value="Chromosome"/>
</dbReference>
<evidence type="ECO:0000259" key="2">
    <source>
        <dbReference type="Pfam" id="PF13808"/>
    </source>
</evidence>
<reference evidence="3 4" key="1">
    <citation type="submission" date="2019-02" db="EMBL/GenBank/DDBJ databases">
        <title>Deep-cultivation of Planctomycetes and their phenomic and genomic characterization uncovers novel biology.</title>
        <authorList>
            <person name="Wiegand S."/>
            <person name="Jogler M."/>
            <person name="Boedeker C."/>
            <person name="Pinto D."/>
            <person name="Vollmers J."/>
            <person name="Rivas-Marin E."/>
            <person name="Kohn T."/>
            <person name="Peeters S.H."/>
            <person name="Heuer A."/>
            <person name="Rast P."/>
            <person name="Oberbeckmann S."/>
            <person name="Bunk B."/>
            <person name="Jeske O."/>
            <person name="Meyerdierks A."/>
            <person name="Storesund J.E."/>
            <person name="Kallscheuer N."/>
            <person name="Luecker S."/>
            <person name="Lage O.M."/>
            <person name="Pohl T."/>
            <person name="Merkel B.J."/>
            <person name="Hornburger P."/>
            <person name="Mueller R.-W."/>
            <person name="Bruemmer F."/>
            <person name="Labrenz M."/>
            <person name="Spormann A.M."/>
            <person name="Op den Camp H."/>
            <person name="Overmann J."/>
            <person name="Amann R."/>
            <person name="Jetten M.S.M."/>
            <person name="Mascher T."/>
            <person name="Medema M.H."/>
            <person name="Devos D.P."/>
            <person name="Kaster A.-K."/>
            <person name="Ovreas L."/>
            <person name="Rohde M."/>
            <person name="Galperin M.Y."/>
            <person name="Jogler C."/>
        </authorList>
    </citation>
    <scope>NUCLEOTIDE SEQUENCE [LARGE SCALE GENOMIC DNA]</scope>
    <source>
        <strain evidence="3 4">Pla85_3_4</strain>
    </source>
</reference>
<keyword evidence="1" id="KW-1133">Transmembrane helix</keyword>
<dbReference type="EMBL" id="CP036433">
    <property type="protein sequence ID" value="QDU92601.1"/>
    <property type="molecule type" value="Genomic_DNA"/>
</dbReference>
<dbReference type="RefSeq" id="WP_197442920.1">
    <property type="nucleotide sequence ID" value="NZ_CP036433.1"/>
</dbReference>
<evidence type="ECO:0000313" key="4">
    <source>
        <dbReference type="Proteomes" id="UP000317648"/>
    </source>
</evidence>
<feature type="transmembrane region" description="Helical" evidence="1">
    <location>
        <begin position="169"/>
        <end position="190"/>
    </location>
</feature>
<proteinExistence type="predicted"/>
<organism evidence="3 4">
    <name type="scientific">Lignipirellula cremea</name>
    <dbReference type="NCBI Taxonomy" id="2528010"/>
    <lineage>
        <taxon>Bacteria</taxon>
        <taxon>Pseudomonadati</taxon>
        <taxon>Planctomycetota</taxon>
        <taxon>Planctomycetia</taxon>
        <taxon>Pirellulales</taxon>
        <taxon>Pirellulaceae</taxon>
        <taxon>Lignipirellula</taxon>
    </lineage>
</organism>
<name>A0A518DL98_9BACT</name>
<keyword evidence="4" id="KW-1185">Reference proteome</keyword>
<sequence length="210" mass="23415">MASPQVTAFQECFEVVTDPRVTSRCDHPLHSILFLVVSAVISGADGPADIEDFGLEKQDGLAQFFDLPAGVPGHDTIGRLLAMLKPRQLQAALLQWITRLRNDHHQADNVFGRSMTYRGTQGTAILGFFDRTIAMTGNSEKCLRRLQDVPTLSAHWRVMGWTFMTLTQGILFGCTTVVTVVVLFVGWRWASRFWSLPCPSLVSWALESTF</sequence>
<dbReference type="AlphaFoldDB" id="A0A518DL98"/>
<dbReference type="PANTHER" id="PTHR30298:SF0">
    <property type="entry name" value="PROTEIN YBFL-RELATED"/>
    <property type="match status" value="1"/>
</dbReference>
<dbReference type="KEGG" id="lcre:Pla8534_03490"/>
<evidence type="ECO:0000256" key="1">
    <source>
        <dbReference type="SAM" id="Phobius"/>
    </source>
</evidence>
<dbReference type="PANTHER" id="PTHR30298">
    <property type="entry name" value="H REPEAT-ASSOCIATED PREDICTED TRANSPOSASE"/>
    <property type="match status" value="1"/>
</dbReference>
<feature type="domain" description="H repeat-associated protein N-terminal" evidence="2">
    <location>
        <begin position="11"/>
        <end position="97"/>
    </location>
</feature>
<keyword evidence="1" id="KW-0472">Membrane</keyword>
<dbReference type="Pfam" id="PF13808">
    <property type="entry name" value="DDE_Tnp_1_assoc"/>
    <property type="match status" value="1"/>
</dbReference>
<protein>
    <recommendedName>
        <fullName evidence="2">H repeat-associated protein N-terminal domain-containing protein</fullName>
    </recommendedName>
</protein>
<evidence type="ECO:0000313" key="3">
    <source>
        <dbReference type="EMBL" id="QDU92601.1"/>
    </source>
</evidence>
<dbReference type="InterPro" id="IPR032806">
    <property type="entry name" value="YbfD_N"/>
</dbReference>
<accession>A0A518DL98</accession>
<keyword evidence="1" id="KW-0812">Transmembrane</keyword>
<dbReference type="InterPro" id="IPR051698">
    <property type="entry name" value="Transposase_11-like"/>
</dbReference>
<gene>
    <name evidence="3" type="ORF">Pla8534_03490</name>
</gene>